<dbReference type="PRINTS" id="PR00385">
    <property type="entry name" value="P450"/>
</dbReference>
<protein>
    <recommendedName>
        <fullName evidence="9">Cytochrome P450</fullName>
    </recommendedName>
</protein>
<accession>A0A8T0J0A6</accession>
<dbReference type="InterPro" id="IPR002403">
    <property type="entry name" value="Cyt_P450_E_grp-IV"/>
</dbReference>
<dbReference type="InterPro" id="IPR001128">
    <property type="entry name" value="Cyt_P450"/>
</dbReference>
<dbReference type="PANTHER" id="PTHR47944">
    <property type="entry name" value="CYTOCHROME P450 98A9"/>
    <property type="match status" value="1"/>
</dbReference>
<dbReference type="Gene3D" id="1.10.630.10">
    <property type="entry name" value="Cytochrome P450"/>
    <property type="match status" value="2"/>
</dbReference>
<sequence length="352" mass="40575">MSSLGCKLSLAMDIPELSVIWVETHRYGNSTLGPEFISQGPSPHFVTRFCLSAIMWAVFNLVFQRLHFRMLRLPPRPSAWEWMFQTCVLRRNPAVVLHNLVKRYGPVMHIRAWSQDLIILSSVAAVEEFYKLHDMEFGARPSSMGRPTLSNALSSLCFPPLATYWKHIHLVLDMTTSQPFEDMSSRGFEWALEAIHRHPEVVQHLCEELERNLELHKPVRESAIAKLPYLQAVVKELFRLHTPCAVSFPHLQSSDEYCRLLGFEVPPRTQVLVNMYSVQRDPVMWVNPDDFDPVRFVARPEVDLLGQQFHLLPFGAGRRQCPGTKLAIQHVQLGLARYYFQRLVDKTSEKTS</sequence>
<evidence type="ECO:0000313" key="7">
    <source>
        <dbReference type="EMBL" id="KAG0588418.1"/>
    </source>
</evidence>
<feature type="binding site" description="axial binding residue" evidence="5">
    <location>
        <position position="321"/>
    </location>
    <ligand>
        <name>heme</name>
        <dbReference type="ChEBI" id="CHEBI:30413"/>
    </ligand>
    <ligandPart>
        <name>Fe</name>
        <dbReference type="ChEBI" id="CHEBI:18248"/>
    </ligandPart>
</feature>
<name>A0A8T0J0A6_CERPU</name>
<evidence type="ECO:0000256" key="3">
    <source>
        <dbReference type="ARBA" id="ARBA00023002"/>
    </source>
</evidence>
<evidence type="ECO:0000256" key="5">
    <source>
        <dbReference type="PIRSR" id="PIRSR602403-1"/>
    </source>
</evidence>
<organism evidence="7 8">
    <name type="scientific">Ceratodon purpureus</name>
    <name type="common">Fire moss</name>
    <name type="synonym">Dicranum purpureum</name>
    <dbReference type="NCBI Taxonomy" id="3225"/>
    <lineage>
        <taxon>Eukaryota</taxon>
        <taxon>Viridiplantae</taxon>
        <taxon>Streptophyta</taxon>
        <taxon>Embryophyta</taxon>
        <taxon>Bryophyta</taxon>
        <taxon>Bryophytina</taxon>
        <taxon>Bryopsida</taxon>
        <taxon>Dicranidae</taxon>
        <taxon>Pseudoditrichales</taxon>
        <taxon>Ditrichaceae</taxon>
        <taxon>Ceratodon</taxon>
    </lineage>
</organism>
<dbReference type="AlphaFoldDB" id="A0A8T0J0A6"/>
<dbReference type="Pfam" id="PF00067">
    <property type="entry name" value="p450"/>
    <property type="match status" value="1"/>
</dbReference>
<comment type="similarity">
    <text evidence="1 6">Belongs to the cytochrome P450 family.</text>
</comment>
<dbReference type="PRINTS" id="PR00465">
    <property type="entry name" value="EP450IV"/>
</dbReference>
<dbReference type="GO" id="GO:0016705">
    <property type="term" value="F:oxidoreductase activity, acting on paired donors, with incorporation or reduction of molecular oxygen"/>
    <property type="evidence" value="ECO:0007669"/>
    <property type="project" value="InterPro"/>
</dbReference>
<evidence type="ECO:0000256" key="4">
    <source>
        <dbReference type="ARBA" id="ARBA00023004"/>
    </source>
</evidence>
<evidence type="ECO:0008006" key="9">
    <source>
        <dbReference type="Google" id="ProtNLM"/>
    </source>
</evidence>
<dbReference type="InterPro" id="IPR017972">
    <property type="entry name" value="Cyt_P450_CS"/>
</dbReference>
<evidence type="ECO:0000256" key="1">
    <source>
        <dbReference type="ARBA" id="ARBA00010617"/>
    </source>
</evidence>
<dbReference type="PROSITE" id="PS00086">
    <property type="entry name" value="CYTOCHROME_P450"/>
    <property type="match status" value="1"/>
</dbReference>
<keyword evidence="6" id="KW-0503">Monooxygenase</keyword>
<keyword evidence="3 6" id="KW-0560">Oxidoreductase</keyword>
<dbReference type="Proteomes" id="UP000822688">
    <property type="component" value="Chromosome 2"/>
</dbReference>
<keyword evidence="2 5" id="KW-0479">Metal-binding</keyword>
<keyword evidence="8" id="KW-1185">Reference proteome</keyword>
<comment type="caution">
    <text evidence="7">The sequence shown here is derived from an EMBL/GenBank/DDBJ whole genome shotgun (WGS) entry which is preliminary data.</text>
</comment>
<evidence type="ECO:0000256" key="6">
    <source>
        <dbReference type="RuleBase" id="RU000461"/>
    </source>
</evidence>
<dbReference type="InterPro" id="IPR036396">
    <property type="entry name" value="Cyt_P450_sf"/>
</dbReference>
<dbReference type="GO" id="GO:0020037">
    <property type="term" value="F:heme binding"/>
    <property type="evidence" value="ECO:0007669"/>
    <property type="project" value="InterPro"/>
</dbReference>
<evidence type="ECO:0000256" key="2">
    <source>
        <dbReference type="ARBA" id="ARBA00022723"/>
    </source>
</evidence>
<keyword evidence="4 5" id="KW-0408">Iron</keyword>
<dbReference type="SUPFAM" id="SSF48264">
    <property type="entry name" value="Cytochrome P450"/>
    <property type="match status" value="1"/>
</dbReference>
<comment type="cofactor">
    <cofactor evidence="5">
        <name>heme</name>
        <dbReference type="ChEBI" id="CHEBI:30413"/>
    </cofactor>
</comment>
<dbReference type="EMBL" id="CM026422">
    <property type="protein sequence ID" value="KAG0588418.1"/>
    <property type="molecule type" value="Genomic_DNA"/>
</dbReference>
<keyword evidence="5 6" id="KW-0349">Heme</keyword>
<dbReference type="GO" id="GO:0004497">
    <property type="term" value="F:monooxygenase activity"/>
    <property type="evidence" value="ECO:0007669"/>
    <property type="project" value="UniProtKB-KW"/>
</dbReference>
<evidence type="ECO:0000313" key="8">
    <source>
        <dbReference type="Proteomes" id="UP000822688"/>
    </source>
</evidence>
<proteinExistence type="inferred from homology"/>
<reference evidence="7" key="1">
    <citation type="submission" date="2020-06" db="EMBL/GenBank/DDBJ databases">
        <title>WGS assembly of Ceratodon purpureus strain R40.</title>
        <authorList>
            <person name="Carey S.B."/>
            <person name="Jenkins J."/>
            <person name="Shu S."/>
            <person name="Lovell J.T."/>
            <person name="Sreedasyam A."/>
            <person name="Maumus F."/>
            <person name="Tiley G.P."/>
            <person name="Fernandez-Pozo N."/>
            <person name="Barry K."/>
            <person name="Chen C."/>
            <person name="Wang M."/>
            <person name="Lipzen A."/>
            <person name="Daum C."/>
            <person name="Saski C.A."/>
            <person name="Payton A.C."/>
            <person name="Mcbreen J.C."/>
            <person name="Conrad R.E."/>
            <person name="Kollar L.M."/>
            <person name="Olsson S."/>
            <person name="Huttunen S."/>
            <person name="Landis J.B."/>
            <person name="Wickett N.J."/>
            <person name="Johnson M.G."/>
            <person name="Rensing S.A."/>
            <person name="Grimwood J."/>
            <person name="Schmutz J."/>
            <person name="Mcdaniel S.F."/>
        </authorList>
    </citation>
    <scope>NUCLEOTIDE SEQUENCE</scope>
    <source>
        <strain evidence="7">R40</strain>
    </source>
</reference>
<dbReference type="GO" id="GO:0005506">
    <property type="term" value="F:iron ion binding"/>
    <property type="evidence" value="ECO:0007669"/>
    <property type="project" value="InterPro"/>
</dbReference>
<gene>
    <name evidence="7" type="ORF">KC19_2G241300</name>
</gene>